<reference evidence="3" key="1">
    <citation type="submission" date="2015-12" db="EMBL/GenBank/DDBJ databases">
        <title>Genome sequence of a biocontrol rhizobacterium Chryseobacterium kwangjuense strain KJ1R5 isolated from pepper (Capsicum annuum L.).</title>
        <authorList>
            <person name="Jeong J.-J."/>
            <person name="Park H."/>
            <person name="Mannaa M."/>
            <person name="Sang M.K."/>
            <person name="Choi I.-G."/>
            <person name="Kim K.D."/>
        </authorList>
    </citation>
    <scope>NUCLEOTIDE SEQUENCE [LARGE SCALE GENOMIC DNA]</scope>
    <source>
        <strain evidence="3">KJ1R5</strain>
    </source>
</reference>
<dbReference type="PROSITE" id="PS51257">
    <property type="entry name" value="PROKAR_LIPOPROTEIN"/>
    <property type="match status" value="1"/>
</dbReference>
<keyword evidence="1" id="KW-1133">Transmembrane helix</keyword>
<gene>
    <name evidence="2" type="ORF">AU378_03605</name>
</gene>
<evidence type="ECO:0000313" key="2">
    <source>
        <dbReference type="EMBL" id="KXH84854.1"/>
    </source>
</evidence>
<evidence type="ECO:0000313" key="3">
    <source>
        <dbReference type="Proteomes" id="UP000070513"/>
    </source>
</evidence>
<feature type="transmembrane region" description="Helical" evidence="1">
    <location>
        <begin position="7"/>
        <end position="25"/>
    </location>
</feature>
<protein>
    <submittedName>
        <fullName evidence="2">Uncharacterized protein</fullName>
    </submittedName>
</protein>
<dbReference type="EMBL" id="LPUR01000001">
    <property type="protein sequence ID" value="KXH84854.1"/>
    <property type="molecule type" value="Genomic_DNA"/>
</dbReference>
<keyword evidence="1" id="KW-0812">Transmembrane</keyword>
<sequence length="330" mass="37338">MGIKRNYKGAGIMGVILLFIVMIFSCGKDTPERIEPEKKNEKWRTTAIKDSMGNQYYAVATINNTLEIRVDSKDGRTVFAEVCPTIDPTEIPADAGKTITVLVSPSKYISINDATFSIKLVLDAMDKQHKYVQLLANINVDTKKFYTKKYKVEKPEDWTYKFVYDALAQWYQNTLIVKEGTEYDLNRGGGHMGLGQRGTQLVCYERDFSTRYTKDIDAPSASYPSTGGQYIPINNYEMMGFRSDGLISRIQIVTSIEDVYAGKKEIVWQNDLKKSSDIPADYSVKITNYNIQGDEAIASYTIFDEKGAIKYNRTGKWALSNGFPRGYTTE</sequence>
<accession>A0A135WIV7</accession>
<proteinExistence type="predicted"/>
<name>A0A135WIV7_9FLAO</name>
<keyword evidence="1" id="KW-0472">Membrane</keyword>
<comment type="caution">
    <text evidence="2">The sequence shown here is derived from an EMBL/GenBank/DDBJ whole genome shotgun (WGS) entry which is preliminary data.</text>
</comment>
<evidence type="ECO:0000256" key="1">
    <source>
        <dbReference type="SAM" id="Phobius"/>
    </source>
</evidence>
<reference evidence="2 3" key="2">
    <citation type="journal article" date="2016" name="Genome Announc.">
        <title>Draft Genome Sequence of a Biocontrol Rhizobacterium, Chryseobacterium kwangjuense Strain KJ1R5, Isolated from Pepper (Capsicum annuum).</title>
        <authorList>
            <person name="Jeong J.J."/>
            <person name="Park H."/>
            <person name="Park B.H."/>
            <person name="Mannaa M."/>
            <person name="Sang M.K."/>
            <person name="Choi I.G."/>
            <person name="Kim K.D."/>
        </authorList>
    </citation>
    <scope>NUCLEOTIDE SEQUENCE [LARGE SCALE GENOMIC DNA]</scope>
    <source>
        <strain evidence="2 3">KJ1R5</strain>
    </source>
</reference>
<dbReference type="Proteomes" id="UP000070513">
    <property type="component" value="Unassembled WGS sequence"/>
</dbReference>
<dbReference type="OrthoDB" id="700532at2"/>
<dbReference type="RefSeq" id="WP_062648083.1">
    <property type="nucleotide sequence ID" value="NZ_LPUR01000001.1"/>
</dbReference>
<dbReference type="AlphaFoldDB" id="A0A135WIV7"/>
<organism evidence="2 3">
    <name type="scientific">Chryseobacterium kwangjuense</name>
    <dbReference type="NCBI Taxonomy" id="267125"/>
    <lineage>
        <taxon>Bacteria</taxon>
        <taxon>Pseudomonadati</taxon>
        <taxon>Bacteroidota</taxon>
        <taxon>Flavobacteriia</taxon>
        <taxon>Flavobacteriales</taxon>
        <taxon>Weeksellaceae</taxon>
        <taxon>Chryseobacterium group</taxon>
        <taxon>Chryseobacterium</taxon>
    </lineage>
</organism>